<gene>
    <name evidence="9" type="ORF">BIV57_09480</name>
</gene>
<feature type="transmembrane region" description="Helical" evidence="7">
    <location>
        <begin position="321"/>
        <end position="344"/>
    </location>
</feature>
<dbReference type="SUPFAM" id="SSF103473">
    <property type="entry name" value="MFS general substrate transporter"/>
    <property type="match status" value="1"/>
</dbReference>
<proteinExistence type="predicted"/>
<dbReference type="InterPro" id="IPR036259">
    <property type="entry name" value="MFS_trans_sf"/>
</dbReference>
<keyword evidence="6" id="KW-0046">Antibiotic resistance</keyword>
<dbReference type="PANTHER" id="PTHR42718:SF9">
    <property type="entry name" value="MAJOR FACILITATOR SUPERFAMILY MULTIDRUG TRANSPORTER MFSC"/>
    <property type="match status" value="1"/>
</dbReference>
<dbReference type="InterPro" id="IPR011701">
    <property type="entry name" value="MFS"/>
</dbReference>
<dbReference type="GO" id="GO:0005886">
    <property type="term" value="C:plasma membrane"/>
    <property type="evidence" value="ECO:0007669"/>
    <property type="project" value="UniProtKB-SubCell"/>
</dbReference>
<comment type="caution">
    <text evidence="9">The sequence shown here is derived from an EMBL/GenBank/DDBJ whole genome shotgun (WGS) entry which is preliminary data.</text>
</comment>
<dbReference type="Pfam" id="PF07690">
    <property type="entry name" value="MFS_1"/>
    <property type="match status" value="1"/>
</dbReference>
<name>A0A1J7BGL5_9ACTN</name>
<dbReference type="CDD" id="cd17321">
    <property type="entry name" value="MFS_MMR_MDR_like"/>
    <property type="match status" value="1"/>
</dbReference>
<feature type="transmembrane region" description="Helical" evidence="7">
    <location>
        <begin position="76"/>
        <end position="95"/>
    </location>
</feature>
<keyword evidence="2" id="KW-0813">Transport</keyword>
<keyword evidence="3 7" id="KW-0812">Transmembrane</keyword>
<evidence type="ECO:0000259" key="8">
    <source>
        <dbReference type="PROSITE" id="PS50850"/>
    </source>
</evidence>
<evidence type="ECO:0000256" key="6">
    <source>
        <dbReference type="ARBA" id="ARBA00023251"/>
    </source>
</evidence>
<dbReference type="InterPro" id="IPR020846">
    <property type="entry name" value="MFS_dom"/>
</dbReference>
<feature type="transmembrane region" description="Helical" evidence="7">
    <location>
        <begin position="397"/>
        <end position="416"/>
    </location>
</feature>
<dbReference type="Proteomes" id="UP000243342">
    <property type="component" value="Unassembled WGS sequence"/>
</dbReference>
<keyword evidence="5 7" id="KW-0472">Membrane</keyword>
<dbReference type="Gene3D" id="1.20.1720.10">
    <property type="entry name" value="Multidrug resistance protein D"/>
    <property type="match status" value="1"/>
</dbReference>
<keyword evidence="4 7" id="KW-1133">Transmembrane helix</keyword>
<dbReference type="AlphaFoldDB" id="A0A1J7BGL5"/>
<feature type="transmembrane region" description="Helical" evidence="7">
    <location>
        <begin position="7"/>
        <end position="32"/>
    </location>
</feature>
<sequence>MERPVHAGAVLAAALLGGFVIALDALIVTVALPDVRRELHAGMAGTQWAVDGYTLPFAALMLSAGAVADRFGARRVFAAGIALFAVASAACGLAPTAGALIGARVVQGAAAAVVMPATLALLREAFPDAARRARALGAWTAGASVAAAAGPVLGGVLVTGLGWRWVFLVNLPVAAAALVLLRSAGAVGVVSRRGAPLDGAGQGLVAAGLGLLAFGVIEGRVWATAAGPLLVAAFLWRQGRIAHPLVPLALLRSRTVAAALAVGFAVNAAFYGGVFVMTLWFQQVAGASALLTGVLFLPMTALISAVNLAGPRLAARFGPRAVVAGGQLLLLAGLLALALVGPGAAAGLPVWAAALLLAPVGVGCGVTVPVVTAQMLGAVPAERAGMASGLFNTVRQLAGALAVAVFGVLVAGGSFAGFAACWWIAGGATAAGVAALLLAGRVRPEGRTS</sequence>
<evidence type="ECO:0000256" key="7">
    <source>
        <dbReference type="SAM" id="Phobius"/>
    </source>
</evidence>
<dbReference type="GO" id="GO:0046677">
    <property type="term" value="P:response to antibiotic"/>
    <property type="evidence" value="ECO:0007669"/>
    <property type="project" value="UniProtKB-KW"/>
</dbReference>
<organism evidence="9 10">
    <name type="scientific">Mangrovactinospora gilvigrisea</name>
    <dbReference type="NCBI Taxonomy" id="1428644"/>
    <lineage>
        <taxon>Bacteria</taxon>
        <taxon>Bacillati</taxon>
        <taxon>Actinomycetota</taxon>
        <taxon>Actinomycetes</taxon>
        <taxon>Kitasatosporales</taxon>
        <taxon>Streptomycetaceae</taxon>
        <taxon>Mangrovactinospora</taxon>
    </lineage>
</organism>
<evidence type="ECO:0000313" key="9">
    <source>
        <dbReference type="EMBL" id="OIV37790.1"/>
    </source>
</evidence>
<evidence type="ECO:0000256" key="3">
    <source>
        <dbReference type="ARBA" id="ARBA00022692"/>
    </source>
</evidence>
<feature type="transmembrane region" description="Helical" evidence="7">
    <location>
        <begin position="101"/>
        <end position="122"/>
    </location>
</feature>
<feature type="transmembrane region" description="Helical" evidence="7">
    <location>
        <begin position="163"/>
        <end position="183"/>
    </location>
</feature>
<feature type="transmembrane region" description="Helical" evidence="7">
    <location>
        <begin position="52"/>
        <end position="69"/>
    </location>
</feature>
<feature type="transmembrane region" description="Helical" evidence="7">
    <location>
        <begin position="134"/>
        <end position="157"/>
    </location>
</feature>
<dbReference type="EMBL" id="MLCF01000043">
    <property type="protein sequence ID" value="OIV37790.1"/>
    <property type="molecule type" value="Genomic_DNA"/>
</dbReference>
<dbReference type="PROSITE" id="PS50850">
    <property type="entry name" value="MFS"/>
    <property type="match status" value="1"/>
</dbReference>
<reference evidence="9 10" key="1">
    <citation type="submission" date="2016-10" db="EMBL/GenBank/DDBJ databases">
        <title>Genome sequence of Streptomyces gilvigriseus MUSC 26.</title>
        <authorList>
            <person name="Lee L.-H."/>
            <person name="Ser H.-L."/>
        </authorList>
    </citation>
    <scope>NUCLEOTIDE SEQUENCE [LARGE SCALE GENOMIC DNA]</scope>
    <source>
        <strain evidence="9 10">MUSC 26</strain>
    </source>
</reference>
<evidence type="ECO:0000256" key="5">
    <source>
        <dbReference type="ARBA" id="ARBA00023136"/>
    </source>
</evidence>
<feature type="transmembrane region" description="Helical" evidence="7">
    <location>
        <begin position="422"/>
        <end position="440"/>
    </location>
</feature>
<keyword evidence="10" id="KW-1185">Reference proteome</keyword>
<feature type="domain" description="Major facilitator superfamily (MFS) profile" evidence="8">
    <location>
        <begin position="10"/>
        <end position="443"/>
    </location>
</feature>
<dbReference type="GO" id="GO:0022857">
    <property type="term" value="F:transmembrane transporter activity"/>
    <property type="evidence" value="ECO:0007669"/>
    <property type="project" value="InterPro"/>
</dbReference>
<dbReference type="STRING" id="1428644.BIV57_09480"/>
<protein>
    <submittedName>
        <fullName evidence="9">MFS transporter</fullName>
    </submittedName>
</protein>
<dbReference type="Gene3D" id="1.20.1250.20">
    <property type="entry name" value="MFS general substrate transporter like domains"/>
    <property type="match status" value="1"/>
</dbReference>
<evidence type="ECO:0000313" key="10">
    <source>
        <dbReference type="Proteomes" id="UP000243342"/>
    </source>
</evidence>
<dbReference type="PANTHER" id="PTHR42718">
    <property type="entry name" value="MAJOR FACILITATOR SUPERFAMILY MULTIDRUG TRANSPORTER MFSC"/>
    <property type="match status" value="1"/>
</dbReference>
<evidence type="ECO:0000256" key="4">
    <source>
        <dbReference type="ARBA" id="ARBA00022989"/>
    </source>
</evidence>
<accession>A0A1J7BGL5</accession>
<feature type="transmembrane region" description="Helical" evidence="7">
    <location>
        <begin position="287"/>
        <end position="309"/>
    </location>
</feature>
<feature type="transmembrane region" description="Helical" evidence="7">
    <location>
        <begin position="256"/>
        <end position="281"/>
    </location>
</feature>
<feature type="transmembrane region" description="Helical" evidence="7">
    <location>
        <begin position="350"/>
        <end position="376"/>
    </location>
</feature>
<evidence type="ECO:0000256" key="1">
    <source>
        <dbReference type="ARBA" id="ARBA00004651"/>
    </source>
</evidence>
<evidence type="ECO:0000256" key="2">
    <source>
        <dbReference type="ARBA" id="ARBA00022448"/>
    </source>
</evidence>
<comment type="subcellular location">
    <subcellularLocation>
        <location evidence="1">Cell membrane</location>
        <topology evidence="1">Multi-pass membrane protein</topology>
    </subcellularLocation>
</comment>